<dbReference type="InterPro" id="IPR036770">
    <property type="entry name" value="Ankyrin_rpt-contain_sf"/>
</dbReference>
<protein>
    <submittedName>
        <fullName evidence="2">Aste57867_1025 protein</fullName>
    </submittedName>
</protein>
<dbReference type="EMBL" id="CAJNDS010001280">
    <property type="protein sequence ID" value="CAE7254123.1"/>
    <property type="molecule type" value="Genomic_DNA"/>
</dbReference>
<comment type="caution">
    <text evidence="2">The sequence shown here is derived from an EMBL/GenBank/DDBJ whole genome shotgun (WGS) entry which is preliminary data.</text>
</comment>
<organism evidence="2 3">
    <name type="scientific">Symbiodinium natans</name>
    <dbReference type="NCBI Taxonomy" id="878477"/>
    <lineage>
        <taxon>Eukaryota</taxon>
        <taxon>Sar</taxon>
        <taxon>Alveolata</taxon>
        <taxon>Dinophyceae</taxon>
        <taxon>Suessiales</taxon>
        <taxon>Symbiodiniaceae</taxon>
        <taxon>Symbiodinium</taxon>
    </lineage>
</organism>
<keyword evidence="3" id="KW-1185">Reference proteome</keyword>
<name>A0A812M8Y7_9DINO</name>
<sequence>MFFDGLSDSCESDDESVSSEPAVLQASRRGDLDKMKLLLDAGEVSVRLLQKCFRGACEAPEFFEQSEATKAAQRKGCRAEAAKFIIDHFGLDVNVKIPEEEYEYDPEYTSVTIVHRWPLELSLLSAEACKMLLSYPVEVGIETAKGTPLQYACHYRRGDVVKELLNHPAIDTTGVWQSLFAECSSSRPWPEGVEVAELLLGHPGAKKALNHRGKSGFTPLFGRLQTVDQRLLRLLLAVPELDVRDVDEQGQSFLHRILWRPPWKRTSPADLLRAVLAREEVDLHRKDKEGRNAVDVVLHRLERVPQEEKGTLPALKAVLEEYGALPTDVPKISFTLRDGKVCELKEKSCMEASQVFRAYLTTEVGVLQRQFSLKEVSENTFRFMQAVIEQKPEPNLSDLLASRKRARGQQTTTTDHQTLKELLVAADKYMITPLQDKLEAFVAQLLRTSEEAEALIAYAEAEVDALFARRLGQKLLAPVAQKLVEQQKPARAVAHMMSLGRKFDVAEP</sequence>
<gene>
    <name evidence="2" type="primary">Aste57867_1025</name>
    <name evidence="2" type="ORF">SNAT2548_LOCUS12828</name>
</gene>
<accession>A0A812M8Y7</accession>
<reference evidence="2" key="1">
    <citation type="submission" date="2021-02" db="EMBL/GenBank/DDBJ databases">
        <authorList>
            <person name="Dougan E. K."/>
            <person name="Rhodes N."/>
            <person name="Thang M."/>
            <person name="Chan C."/>
        </authorList>
    </citation>
    <scope>NUCLEOTIDE SEQUENCE</scope>
</reference>
<evidence type="ECO:0000313" key="3">
    <source>
        <dbReference type="Proteomes" id="UP000604046"/>
    </source>
</evidence>
<feature type="region of interest" description="Disordered" evidence="1">
    <location>
        <begin position="1"/>
        <end position="23"/>
    </location>
</feature>
<dbReference type="Gene3D" id="1.25.40.20">
    <property type="entry name" value="Ankyrin repeat-containing domain"/>
    <property type="match status" value="2"/>
</dbReference>
<dbReference type="AlphaFoldDB" id="A0A812M8Y7"/>
<proteinExistence type="predicted"/>
<dbReference type="SUPFAM" id="SSF48403">
    <property type="entry name" value="Ankyrin repeat"/>
    <property type="match status" value="1"/>
</dbReference>
<evidence type="ECO:0000256" key="1">
    <source>
        <dbReference type="SAM" id="MobiDB-lite"/>
    </source>
</evidence>
<evidence type="ECO:0000313" key="2">
    <source>
        <dbReference type="EMBL" id="CAE7254123.1"/>
    </source>
</evidence>
<dbReference type="Proteomes" id="UP000604046">
    <property type="component" value="Unassembled WGS sequence"/>
</dbReference>